<organism evidence="2 3">
    <name type="scientific">Uncinula necator</name>
    <name type="common">Grape powdery mildew</name>
    <dbReference type="NCBI Taxonomy" id="52586"/>
    <lineage>
        <taxon>Eukaryota</taxon>
        <taxon>Fungi</taxon>
        <taxon>Dikarya</taxon>
        <taxon>Ascomycota</taxon>
        <taxon>Pezizomycotina</taxon>
        <taxon>Leotiomycetes</taxon>
        <taxon>Erysiphales</taxon>
        <taxon>Erysiphaceae</taxon>
        <taxon>Erysiphe</taxon>
    </lineage>
</organism>
<dbReference type="Proteomes" id="UP000030854">
    <property type="component" value="Unassembled WGS sequence"/>
</dbReference>
<evidence type="ECO:0000256" key="1">
    <source>
        <dbReference type="SAM" id="MobiDB-lite"/>
    </source>
</evidence>
<dbReference type="EMBL" id="JNVN01000957">
    <property type="protein sequence ID" value="KHJ34298.1"/>
    <property type="molecule type" value="Genomic_DNA"/>
</dbReference>
<evidence type="ECO:0000313" key="2">
    <source>
        <dbReference type="EMBL" id="KHJ34298.1"/>
    </source>
</evidence>
<dbReference type="Gene3D" id="3.40.50.150">
    <property type="entry name" value="Vaccinia Virus protein VP39"/>
    <property type="match status" value="1"/>
</dbReference>
<protein>
    <submittedName>
        <fullName evidence="2">Uncharacterized protein</fullName>
    </submittedName>
</protein>
<evidence type="ECO:0000313" key="3">
    <source>
        <dbReference type="Proteomes" id="UP000030854"/>
    </source>
</evidence>
<name>A0A0B1P7V2_UNCNE</name>
<dbReference type="HOGENOM" id="CLU_014537_0_0_1"/>
<sequence>MFRFRSPKIVTPYCKPSSYSSIIYYCQERTVYRSFGILFYSSIRKYSNLQTTRDLEVEYPKVEEQTELTSFVKENFENLTNNDRNKRSSKSKKRTQKKQELSSPEENFDEKLRTGSQRLKRNTVKSASEKNKSKLKKLKPIENTSKTKIYEPKIHANDTAAKDKYINSLKLVHKKIKNRPFLEDQKYEIKDRIDIVDSKLCDDVLQRLMPSLQKYKGCDLIDLNPGACIWSSKLHDLLEPRKHMLVEPHYENYMPFLKPLIDKVNSKYQLVKGNGMDWSYLETVLTPEYLPEQQVLSVGDPRLEVTNNTILVTANIASHPVKHFLGFNSLGSLVMYQFLSAIQTNALFQKYGKVRMIIWINPCDGKIVPKNINARKKSSLEATISCEHIELIVDADQPLHKKREKRLDIERANLVLENMKKRGVEIPSGRETKILKAISAGETGLEIEELSPKCLQKELKDMEEAFAQGNFEKDLIDSDSTVNSKMRKIRRTPEYLRMCDLNRRNARQKTKSLLFFNLANQFDKILQLFKELKLATVPTEIENLKIQIQNNTSSFKAGMKSLTPIEYSAVQYLCDNRRIFYQSPPGLFWDRREMEPLTASEDEFCPNQILSLVDLKPGVLPSVSVHPEFYDTLAFLTMQMCLVPSQTLKNTLENLAPGAGDWLVSECPSLTDPLKNGCPDLELISARCITRHMMIEMCEAWLRWPFRPHRDEILHRLGSEAFYDERE</sequence>
<reference evidence="2 3" key="1">
    <citation type="journal article" date="2014" name="BMC Genomics">
        <title>Adaptive genomic structural variation in the grape powdery mildew pathogen, Erysiphe necator.</title>
        <authorList>
            <person name="Jones L."/>
            <person name="Riaz S."/>
            <person name="Morales-Cruz A."/>
            <person name="Amrine K.C."/>
            <person name="McGuire B."/>
            <person name="Gubler W.D."/>
            <person name="Walker M.A."/>
            <person name="Cantu D."/>
        </authorList>
    </citation>
    <scope>NUCLEOTIDE SEQUENCE [LARGE SCALE GENOMIC DNA]</scope>
    <source>
        <strain evidence="3">c</strain>
    </source>
</reference>
<comment type="caution">
    <text evidence="2">The sequence shown here is derived from an EMBL/GenBank/DDBJ whole genome shotgun (WGS) entry which is preliminary data.</text>
</comment>
<dbReference type="InterPro" id="IPR029063">
    <property type="entry name" value="SAM-dependent_MTases_sf"/>
</dbReference>
<feature type="compositionally biased region" description="Basic residues" evidence="1">
    <location>
        <begin position="87"/>
        <end position="96"/>
    </location>
</feature>
<dbReference type="InterPro" id="IPR023165">
    <property type="entry name" value="rRNA_Ade_diMease-like_C"/>
</dbReference>
<proteinExistence type="predicted"/>
<dbReference type="AlphaFoldDB" id="A0A0B1P7V2"/>
<gene>
    <name evidence="2" type="ORF">EV44_g0844</name>
</gene>
<dbReference type="Gene3D" id="1.10.8.100">
    <property type="entry name" value="Ribosomal RNA adenine dimethylase-like, domain 2"/>
    <property type="match status" value="1"/>
</dbReference>
<feature type="region of interest" description="Disordered" evidence="1">
    <location>
        <begin position="75"/>
        <end position="138"/>
    </location>
</feature>
<keyword evidence="3" id="KW-1185">Reference proteome</keyword>
<dbReference type="OMA" id="VDILDLW"/>
<accession>A0A0B1P7V2</accession>